<protein>
    <submittedName>
        <fullName evidence="2">Putative membrane protein</fullName>
    </submittedName>
</protein>
<evidence type="ECO:0000313" key="2">
    <source>
        <dbReference type="EMBL" id="SCD22078.1"/>
    </source>
</evidence>
<dbReference type="AlphaFoldDB" id="A0A1R3T9W3"/>
<keyword evidence="1" id="KW-1133">Transmembrane helix</keyword>
<name>A0A1R3T9W3_9BACT</name>
<dbReference type="InterPro" id="IPR053154">
    <property type="entry name" value="c-di-AMP_regulator"/>
</dbReference>
<dbReference type="PANTHER" id="PTHR37804:SF1">
    <property type="entry name" value="CDAA REGULATORY PROTEIN CDAR"/>
    <property type="match status" value="1"/>
</dbReference>
<dbReference type="PANTHER" id="PTHR37804">
    <property type="entry name" value="CDAA REGULATORY PROTEIN CDAR"/>
    <property type="match status" value="1"/>
</dbReference>
<reference evidence="3" key="1">
    <citation type="submission" date="2016-08" db="EMBL/GenBank/DDBJ databases">
        <authorList>
            <person name="Wibberg D."/>
        </authorList>
    </citation>
    <scope>NUCLEOTIDE SEQUENCE [LARGE SCALE GENOMIC DNA]</scope>
</reference>
<dbReference type="EMBL" id="LT605205">
    <property type="protein sequence ID" value="SCD22078.1"/>
    <property type="molecule type" value="Genomic_DNA"/>
</dbReference>
<keyword evidence="1" id="KW-0812">Transmembrane</keyword>
<dbReference type="STRING" id="1642647.PSM36_3293"/>
<gene>
    <name evidence="2" type="ORF">PSM36_3293</name>
</gene>
<dbReference type="Gene3D" id="2.170.120.30">
    <property type="match status" value="1"/>
</dbReference>
<proteinExistence type="predicted"/>
<sequence length="331" mass="37906">MEVKAIIKKWLPGIKAFFSTVQWKNVLAFLFFLVLAFIFWLMLFFQKENVEGTYRIPLKYTNIPDDVVFDNPLPSFLEVSVADNGAQIFRLDMRKRDSLEIDVAEITEGNNTVLQGDQYRQLIRNQLFPSTTIRGYYPMNISLATSKLQNKELPVIFDGEITTSRANLVADSATFIPEVVMAYGSQQSLEKLKGAVTEYTVFKNLKATSQLPVKINNVEGVKFIPSRVDIYIPIREYTERTIEVPITATHIPSNLDVKFFPSRANVTFSVTLDEYKKIVPEDFSIKLDYRKFHSNEDGRVELELTDAPSSIINPRISPTSVEFLFESKTKR</sequence>
<evidence type="ECO:0000256" key="1">
    <source>
        <dbReference type="SAM" id="Phobius"/>
    </source>
</evidence>
<evidence type="ECO:0000313" key="3">
    <source>
        <dbReference type="Proteomes" id="UP000187464"/>
    </source>
</evidence>
<feature type="transmembrane region" description="Helical" evidence="1">
    <location>
        <begin position="26"/>
        <end position="45"/>
    </location>
</feature>
<organism evidence="2 3">
    <name type="scientific">Proteiniphilum saccharofermentans</name>
    <dbReference type="NCBI Taxonomy" id="1642647"/>
    <lineage>
        <taxon>Bacteria</taxon>
        <taxon>Pseudomonadati</taxon>
        <taxon>Bacteroidota</taxon>
        <taxon>Bacteroidia</taxon>
        <taxon>Bacteroidales</taxon>
        <taxon>Dysgonomonadaceae</taxon>
        <taxon>Proteiniphilum</taxon>
    </lineage>
</organism>
<dbReference type="KEGG" id="psac:PSM36_3293"/>
<dbReference type="Proteomes" id="UP000187464">
    <property type="component" value="Chromosome I"/>
</dbReference>
<accession>A0A1R3T9W3</accession>
<keyword evidence="1" id="KW-0472">Membrane</keyword>
<keyword evidence="3" id="KW-1185">Reference proteome</keyword>